<organism evidence="4 5">
    <name type="scientific">Myodes glareolus</name>
    <name type="common">Bank vole</name>
    <name type="synonym">Clethrionomys glareolus</name>
    <dbReference type="NCBI Taxonomy" id="447135"/>
    <lineage>
        <taxon>Eukaryota</taxon>
        <taxon>Metazoa</taxon>
        <taxon>Chordata</taxon>
        <taxon>Craniata</taxon>
        <taxon>Vertebrata</taxon>
        <taxon>Euteleostomi</taxon>
        <taxon>Mammalia</taxon>
        <taxon>Eutheria</taxon>
        <taxon>Euarchontoglires</taxon>
        <taxon>Glires</taxon>
        <taxon>Rodentia</taxon>
        <taxon>Myomorpha</taxon>
        <taxon>Muroidea</taxon>
        <taxon>Cricetidae</taxon>
        <taxon>Arvicolinae</taxon>
        <taxon>Myodes</taxon>
    </lineage>
</organism>
<sequence>MTPSSPGGSLDDGFWLPMDKSTPLIVKQRDDRYKNGLLISFYVFLPFLIMFAIMVVRQNISKGFWHKEEPVSGGGISRDKSGADLRIEYAEGKKSQSAEQGCSREAEEQDEKCAKELESLEKHKHLLESAVNEGLSEAMDELEAVQRE</sequence>
<feature type="region of interest" description="Disordered" evidence="1">
    <location>
        <begin position="91"/>
        <end position="110"/>
    </location>
</feature>
<evidence type="ECO:0000259" key="3">
    <source>
        <dbReference type="Pfam" id="PF24487"/>
    </source>
</evidence>
<dbReference type="Proteomes" id="UP001488838">
    <property type="component" value="Unassembled WGS sequence"/>
</dbReference>
<feature type="domain" description="Kinetochore protein NDC80 loop region" evidence="3">
    <location>
        <begin position="98"/>
        <end position="147"/>
    </location>
</feature>
<dbReference type="Pfam" id="PF24487">
    <property type="entry name" value="NDC80_loop"/>
    <property type="match status" value="1"/>
</dbReference>
<evidence type="ECO:0000313" key="4">
    <source>
        <dbReference type="EMBL" id="KAK7796090.1"/>
    </source>
</evidence>
<keyword evidence="2" id="KW-0472">Membrane</keyword>
<comment type="caution">
    <text evidence="4">The sequence shown here is derived from an EMBL/GenBank/DDBJ whole genome shotgun (WGS) entry which is preliminary data.</text>
</comment>
<reference evidence="4 5" key="1">
    <citation type="journal article" date="2023" name="bioRxiv">
        <title>Conserved and derived expression patterns and positive selection on dental genes reveal complex evolutionary context of ever-growing rodent molars.</title>
        <authorList>
            <person name="Calamari Z.T."/>
            <person name="Song A."/>
            <person name="Cohen E."/>
            <person name="Akter M."/>
            <person name="Roy R.D."/>
            <person name="Hallikas O."/>
            <person name="Christensen M.M."/>
            <person name="Li P."/>
            <person name="Marangoni P."/>
            <person name="Jernvall J."/>
            <person name="Klein O.D."/>
        </authorList>
    </citation>
    <scope>NUCLEOTIDE SEQUENCE [LARGE SCALE GENOMIC DNA]</scope>
    <source>
        <strain evidence="4">V071</strain>
    </source>
</reference>
<keyword evidence="5" id="KW-1185">Reference proteome</keyword>
<feature type="transmembrane region" description="Helical" evidence="2">
    <location>
        <begin position="37"/>
        <end position="56"/>
    </location>
</feature>
<evidence type="ECO:0000256" key="2">
    <source>
        <dbReference type="SAM" id="Phobius"/>
    </source>
</evidence>
<keyword evidence="2" id="KW-0812">Transmembrane</keyword>
<gene>
    <name evidence="4" type="ORF">U0070_023562</name>
</gene>
<dbReference type="InterPro" id="IPR057091">
    <property type="entry name" value="NDC80_loop"/>
</dbReference>
<proteinExistence type="predicted"/>
<evidence type="ECO:0000256" key="1">
    <source>
        <dbReference type="SAM" id="MobiDB-lite"/>
    </source>
</evidence>
<dbReference type="AlphaFoldDB" id="A0AAW0H1C0"/>
<accession>A0AAW0H1C0</accession>
<keyword evidence="2" id="KW-1133">Transmembrane helix</keyword>
<protein>
    <recommendedName>
        <fullName evidence="3">Kinetochore protein NDC80 loop region domain-containing protein</fullName>
    </recommendedName>
</protein>
<dbReference type="EMBL" id="JBBHLL010001444">
    <property type="protein sequence ID" value="KAK7796090.1"/>
    <property type="molecule type" value="Genomic_DNA"/>
</dbReference>
<name>A0AAW0H1C0_MYOGA</name>
<evidence type="ECO:0000313" key="5">
    <source>
        <dbReference type="Proteomes" id="UP001488838"/>
    </source>
</evidence>